<dbReference type="Gene3D" id="1.10.10.10">
    <property type="entry name" value="Winged helix-like DNA-binding domain superfamily/Winged helix DNA-binding domain"/>
    <property type="match status" value="3"/>
</dbReference>
<comment type="subcellular location">
    <subcellularLocation>
        <location evidence="1 5">Cytoplasm</location>
    </subcellularLocation>
</comment>
<evidence type="ECO:0000256" key="5">
    <source>
        <dbReference type="HAMAP-Rule" id="MF_01114"/>
    </source>
</evidence>
<dbReference type="InterPro" id="IPR053925">
    <property type="entry name" value="RecX_HTH_3rd"/>
</dbReference>
<feature type="domain" description="RecX third three-helical" evidence="7">
    <location>
        <begin position="114"/>
        <end position="158"/>
    </location>
</feature>
<dbReference type="InterPro" id="IPR053926">
    <property type="entry name" value="RecX_HTH_1st"/>
</dbReference>
<evidence type="ECO:0000256" key="4">
    <source>
        <dbReference type="ARBA" id="ARBA00022490"/>
    </source>
</evidence>
<feature type="domain" description="RecX second three-helical" evidence="6">
    <location>
        <begin position="63"/>
        <end position="101"/>
    </location>
</feature>
<evidence type="ECO:0000256" key="2">
    <source>
        <dbReference type="ARBA" id="ARBA00009695"/>
    </source>
</evidence>
<dbReference type="AlphaFoldDB" id="A0A932GRK2"/>
<gene>
    <name evidence="5" type="primary">recX</name>
    <name evidence="9" type="ORF">HYY65_13660</name>
</gene>
<dbReference type="InterPro" id="IPR053924">
    <property type="entry name" value="RecX_HTH_2nd"/>
</dbReference>
<keyword evidence="4 5" id="KW-0963">Cytoplasm</keyword>
<dbReference type="InterPro" id="IPR003783">
    <property type="entry name" value="Regulatory_RecX"/>
</dbReference>
<dbReference type="PANTHER" id="PTHR33602:SF1">
    <property type="entry name" value="REGULATORY PROTEIN RECX FAMILY PROTEIN"/>
    <property type="match status" value="1"/>
</dbReference>
<proteinExistence type="inferred from homology"/>
<evidence type="ECO:0000256" key="3">
    <source>
        <dbReference type="ARBA" id="ARBA00018111"/>
    </source>
</evidence>
<dbReference type="InterPro" id="IPR036388">
    <property type="entry name" value="WH-like_DNA-bd_sf"/>
</dbReference>
<reference evidence="9" key="1">
    <citation type="submission" date="2020-07" db="EMBL/GenBank/DDBJ databases">
        <title>Huge and variable diversity of episymbiotic CPR bacteria and DPANN archaea in groundwater ecosystems.</title>
        <authorList>
            <person name="He C.Y."/>
            <person name="Keren R."/>
            <person name="Whittaker M."/>
            <person name="Farag I.F."/>
            <person name="Doudna J."/>
            <person name="Cate J.H.D."/>
            <person name="Banfield J.F."/>
        </authorList>
    </citation>
    <scope>NUCLEOTIDE SEQUENCE</scope>
    <source>
        <strain evidence="9">NC_groundwater_717_Ag_S-0.2um_59_8</strain>
    </source>
</reference>
<accession>A0A932GRK2</accession>
<comment type="similarity">
    <text evidence="2 5">Belongs to the RecX family.</text>
</comment>
<dbReference type="GO" id="GO:0006282">
    <property type="term" value="P:regulation of DNA repair"/>
    <property type="evidence" value="ECO:0007669"/>
    <property type="project" value="UniProtKB-UniRule"/>
</dbReference>
<evidence type="ECO:0000256" key="1">
    <source>
        <dbReference type="ARBA" id="ARBA00004496"/>
    </source>
</evidence>
<sequence length="162" mass="18970">MGLGEMVEEEESRWKAALETAVRYLARRARSRFEVEQRLHKARFEPSLMRRVSSYLEEAGYLDDEAFGRQWARDCLERKPMGARLLRQELIRRGLGEALATAIVRESMDENREHEMALEAARKKLKSSRAGSPEKVRERLFRFLIGRGFSYELAQHVIEEVQ</sequence>
<dbReference type="PANTHER" id="PTHR33602">
    <property type="entry name" value="REGULATORY PROTEIN RECX FAMILY PROTEIN"/>
    <property type="match status" value="1"/>
</dbReference>
<name>A0A932GRK2_UNCTE</name>
<dbReference type="EMBL" id="JACPSX010000261">
    <property type="protein sequence ID" value="MBI3016071.1"/>
    <property type="molecule type" value="Genomic_DNA"/>
</dbReference>
<comment type="caution">
    <text evidence="9">The sequence shown here is derived from an EMBL/GenBank/DDBJ whole genome shotgun (WGS) entry which is preliminary data.</text>
</comment>
<evidence type="ECO:0000259" key="8">
    <source>
        <dbReference type="Pfam" id="PF21982"/>
    </source>
</evidence>
<organism evidence="9 10">
    <name type="scientific">Tectimicrobiota bacterium</name>
    <dbReference type="NCBI Taxonomy" id="2528274"/>
    <lineage>
        <taxon>Bacteria</taxon>
        <taxon>Pseudomonadati</taxon>
        <taxon>Nitrospinota/Tectimicrobiota group</taxon>
        <taxon>Candidatus Tectimicrobiota</taxon>
    </lineage>
</organism>
<evidence type="ECO:0000313" key="10">
    <source>
        <dbReference type="Proteomes" id="UP000741360"/>
    </source>
</evidence>
<comment type="function">
    <text evidence="5">Modulates RecA activity.</text>
</comment>
<evidence type="ECO:0000259" key="6">
    <source>
        <dbReference type="Pfam" id="PF02631"/>
    </source>
</evidence>
<dbReference type="Proteomes" id="UP000741360">
    <property type="component" value="Unassembled WGS sequence"/>
</dbReference>
<protein>
    <recommendedName>
        <fullName evidence="3 5">Regulatory protein RecX</fullName>
    </recommendedName>
</protein>
<feature type="domain" description="RecX first three-helical" evidence="8">
    <location>
        <begin position="17"/>
        <end position="49"/>
    </location>
</feature>
<evidence type="ECO:0000313" key="9">
    <source>
        <dbReference type="EMBL" id="MBI3016071.1"/>
    </source>
</evidence>
<dbReference type="Pfam" id="PF02631">
    <property type="entry name" value="RecX_HTH2"/>
    <property type="match status" value="1"/>
</dbReference>
<evidence type="ECO:0000259" key="7">
    <source>
        <dbReference type="Pfam" id="PF21981"/>
    </source>
</evidence>
<dbReference type="GO" id="GO:0005737">
    <property type="term" value="C:cytoplasm"/>
    <property type="evidence" value="ECO:0007669"/>
    <property type="project" value="UniProtKB-SubCell"/>
</dbReference>
<dbReference type="HAMAP" id="MF_01114">
    <property type="entry name" value="RecX"/>
    <property type="match status" value="1"/>
</dbReference>
<dbReference type="Pfam" id="PF21981">
    <property type="entry name" value="RecX_HTH3"/>
    <property type="match status" value="1"/>
</dbReference>
<dbReference type="Pfam" id="PF21982">
    <property type="entry name" value="RecX_HTH1"/>
    <property type="match status" value="1"/>
</dbReference>